<evidence type="ECO:0000256" key="1">
    <source>
        <dbReference type="SAM" id="MobiDB-lite"/>
    </source>
</evidence>
<dbReference type="AlphaFoldDB" id="A0A1B1S6Z1"/>
<dbReference type="EMBL" id="CP015402">
    <property type="protein sequence ID" value="ANU62565.1"/>
    <property type="molecule type" value="Genomic_DNA"/>
</dbReference>
<reference evidence="4" key="1">
    <citation type="submission" date="2016-04" db="EMBL/GenBank/DDBJ databases">
        <title>Complete Genome Sequences of Twelve Strains of a Stable Defined Moderately Diverse Mouse Microbiota 2 (sDMDMm2).</title>
        <authorList>
            <person name="Uchimura Y."/>
            <person name="Wyss M."/>
            <person name="Brugiroux S."/>
            <person name="Limenitakis J.P."/>
            <person name="Stecher B."/>
            <person name="McCoy K.D."/>
            <person name="Macpherson A.J."/>
        </authorList>
    </citation>
    <scope>NUCLEOTIDE SEQUENCE [LARGE SCALE GENOMIC DNA]</scope>
    <source>
        <strain evidence="4">YL27</strain>
    </source>
</reference>
<dbReference type="GeneID" id="65535542"/>
<sequence>MENFAKKRGGRRPGAGRKKSTVKRYGFNAPATVHAVLQQVDSITDFICEAVLKHGQDKGLC</sequence>
<accession>A0A1B1S6Z1</accession>
<evidence type="ECO:0000313" key="5">
    <source>
        <dbReference type="Proteomes" id="UP000306630"/>
    </source>
</evidence>
<reference evidence="3 5" key="3">
    <citation type="submission" date="2019-04" db="EMBL/GenBank/DDBJ databases">
        <title>Microbes associate with the intestines of laboratory mice.</title>
        <authorList>
            <person name="Navarre W."/>
            <person name="Wong E."/>
            <person name="Huang K."/>
            <person name="Tropini C."/>
            <person name="Ng K."/>
            <person name="Yu B."/>
        </authorList>
    </citation>
    <scope>NUCLEOTIDE SEQUENCE [LARGE SCALE GENOMIC DNA]</scope>
    <source>
        <strain evidence="3 5">NM06_A21</strain>
    </source>
</reference>
<organism evidence="2 4">
    <name type="scientific">Muribaculum intestinale</name>
    <dbReference type="NCBI Taxonomy" id="1796646"/>
    <lineage>
        <taxon>Bacteria</taxon>
        <taxon>Pseudomonadati</taxon>
        <taxon>Bacteroidota</taxon>
        <taxon>Bacteroidia</taxon>
        <taxon>Bacteroidales</taxon>
        <taxon>Muribaculaceae</taxon>
        <taxon>Muribaculum</taxon>
    </lineage>
</organism>
<name>A0A1B1S6Z1_9BACT</name>
<dbReference type="OrthoDB" id="1099253at2"/>
<evidence type="ECO:0008006" key="6">
    <source>
        <dbReference type="Google" id="ProtNLM"/>
    </source>
</evidence>
<dbReference type="KEGG" id="pary:A4V02_01650"/>
<evidence type="ECO:0000313" key="4">
    <source>
        <dbReference type="Proteomes" id="UP000186351"/>
    </source>
</evidence>
<evidence type="ECO:0000313" key="2">
    <source>
        <dbReference type="EMBL" id="ANU62565.1"/>
    </source>
</evidence>
<dbReference type="Proteomes" id="UP000186351">
    <property type="component" value="Chromosome"/>
</dbReference>
<accession>A0A1Z2XES6</accession>
<reference evidence="2" key="2">
    <citation type="submission" date="2017-04" db="EMBL/GenBank/DDBJ databases">
        <title>Complete Genome Sequences of Twelve Strains of a Stable Defined Moderately Diverse Mouse Microbiota 2 (sDMDMm2).</title>
        <authorList>
            <person name="Uchimura Y."/>
            <person name="Wyss M."/>
            <person name="Brugiroux S."/>
            <person name="Limenitakis J.P."/>
            <person name="Stecher B."/>
            <person name="McCoy K.D."/>
            <person name="Macpherson A.J."/>
        </authorList>
    </citation>
    <scope>NUCLEOTIDE SEQUENCE</scope>
    <source>
        <strain evidence="2">YL27</strain>
    </source>
</reference>
<dbReference type="Proteomes" id="UP000306630">
    <property type="component" value="Unassembled WGS sequence"/>
</dbReference>
<dbReference type="EMBL" id="SRYD01000066">
    <property type="protein sequence ID" value="TGY69914.1"/>
    <property type="molecule type" value="Genomic_DNA"/>
</dbReference>
<dbReference type="RefSeq" id="WP_068959959.1">
    <property type="nucleotide sequence ID" value="NZ_CAJTAP010000019.1"/>
</dbReference>
<feature type="region of interest" description="Disordered" evidence="1">
    <location>
        <begin position="1"/>
        <end position="22"/>
    </location>
</feature>
<proteinExistence type="predicted"/>
<gene>
    <name evidence="2" type="ORF">A4V02_01650</name>
    <name evidence="3" type="ORF">E5333_13300</name>
</gene>
<protein>
    <recommendedName>
        <fullName evidence="6">DUF3408 domain-containing protein</fullName>
    </recommendedName>
</protein>
<evidence type="ECO:0000313" key="3">
    <source>
        <dbReference type="EMBL" id="TGY69914.1"/>
    </source>
</evidence>
<keyword evidence="4" id="KW-1185">Reference proteome</keyword>